<dbReference type="InterPro" id="IPR016009">
    <property type="entry name" value="tRNA_MeTrfase_TRMD/TRM10"/>
</dbReference>
<keyword evidence="7 15" id="KW-0963">Cytoplasm</keyword>
<comment type="caution">
    <text evidence="18">The sequence shown here is derived from an EMBL/GenBank/DDBJ whole genome shotgun (WGS) entry which is preliminary data.</text>
</comment>
<evidence type="ECO:0000256" key="4">
    <source>
        <dbReference type="ARBA" id="ARBA00011738"/>
    </source>
</evidence>
<dbReference type="Proteomes" id="UP000197068">
    <property type="component" value="Unassembled WGS sequence"/>
</dbReference>
<dbReference type="EC" id="2.1.1.228" evidence="5 15"/>
<evidence type="ECO:0000256" key="12">
    <source>
        <dbReference type="ARBA" id="ARBA00029736"/>
    </source>
</evidence>
<feature type="domain" description="tRNA methyltransferase TRMD/TRM10-type" evidence="17">
    <location>
        <begin position="13"/>
        <end position="252"/>
    </location>
</feature>
<evidence type="ECO:0000256" key="6">
    <source>
        <dbReference type="ARBA" id="ARBA00014679"/>
    </source>
</evidence>
<evidence type="ECO:0000256" key="3">
    <source>
        <dbReference type="ARBA" id="ARBA00007630"/>
    </source>
</evidence>
<keyword evidence="10 15" id="KW-0949">S-adenosyl-L-methionine</keyword>
<evidence type="ECO:0000259" key="17">
    <source>
        <dbReference type="Pfam" id="PF01746"/>
    </source>
</evidence>
<comment type="subunit">
    <text evidence="4 15 16">Homodimer.</text>
</comment>
<dbReference type="NCBIfam" id="TIGR00088">
    <property type="entry name" value="trmD"/>
    <property type="match status" value="1"/>
</dbReference>
<dbReference type="InterPro" id="IPR029028">
    <property type="entry name" value="Alpha/beta_knot_MTases"/>
</dbReference>
<dbReference type="HAMAP" id="MF_00605">
    <property type="entry name" value="TrmD"/>
    <property type="match status" value="1"/>
</dbReference>
<feature type="binding site" evidence="15">
    <location>
        <position position="135"/>
    </location>
    <ligand>
        <name>S-adenosyl-L-methionine</name>
        <dbReference type="ChEBI" id="CHEBI:59789"/>
    </ligand>
</feature>
<dbReference type="InterPro" id="IPR029026">
    <property type="entry name" value="tRNA_m1G_MTases_N"/>
</dbReference>
<evidence type="ECO:0000256" key="15">
    <source>
        <dbReference type="HAMAP-Rule" id="MF_00605"/>
    </source>
</evidence>
<keyword evidence="19" id="KW-1185">Reference proteome</keyword>
<dbReference type="PANTHER" id="PTHR46417">
    <property type="entry name" value="TRNA (GUANINE-N(1)-)-METHYLTRANSFERASE"/>
    <property type="match status" value="1"/>
</dbReference>
<evidence type="ECO:0000256" key="8">
    <source>
        <dbReference type="ARBA" id="ARBA00022603"/>
    </source>
</evidence>
<evidence type="ECO:0000313" key="19">
    <source>
        <dbReference type="Proteomes" id="UP000197068"/>
    </source>
</evidence>
<comment type="function">
    <text evidence="1 15 16">Specifically methylates guanosine-37 in various tRNAs.</text>
</comment>
<evidence type="ECO:0000256" key="9">
    <source>
        <dbReference type="ARBA" id="ARBA00022679"/>
    </source>
</evidence>
<dbReference type="NCBIfam" id="NF000648">
    <property type="entry name" value="PRK00026.1"/>
    <property type="match status" value="1"/>
</dbReference>
<dbReference type="Gene3D" id="1.10.1270.20">
    <property type="entry name" value="tRNA(m1g37)methyltransferase, domain 2"/>
    <property type="match status" value="1"/>
</dbReference>
<protein>
    <recommendedName>
        <fullName evidence="6 15">tRNA (guanine-N(1)-)-methyltransferase</fullName>
        <ecNumber evidence="5 15">2.1.1.228</ecNumber>
    </recommendedName>
    <alternativeName>
        <fullName evidence="12 15">M1G-methyltransferase</fullName>
    </alternativeName>
    <alternativeName>
        <fullName evidence="13 15">tRNA [GM37] methyltransferase</fullName>
    </alternativeName>
</protein>
<dbReference type="InterPro" id="IPR023148">
    <property type="entry name" value="tRNA_m1G_MeTrfase_C_sf"/>
</dbReference>
<comment type="similarity">
    <text evidence="3 15 16">Belongs to the RNA methyltransferase TrmD family.</text>
</comment>
<dbReference type="EMBL" id="BDQM01000009">
    <property type="protein sequence ID" value="GAW95938.1"/>
    <property type="molecule type" value="Genomic_DNA"/>
</dbReference>
<dbReference type="Gene3D" id="3.40.1280.10">
    <property type="match status" value="1"/>
</dbReference>
<name>A0ABQ0MU90_9GAMM</name>
<dbReference type="SUPFAM" id="SSF75217">
    <property type="entry name" value="alpha/beta knot"/>
    <property type="match status" value="1"/>
</dbReference>
<reference evidence="18 19" key="1">
    <citation type="submission" date="2017-06" db="EMBL/GenBank/DDBJ databases">
        <title>Whole Genome Sequences of Colwellia marinimaniae MTCD1.</title>
        <authorList>
            <person name="Kusumoto H."/>
            <person name="Inoue M."/>
            <person name="Tanikawa K."/>
            <person name="Maeji H."/>
            <person name="Cameron J.H."/>
            <person name="Bartlett D.H."/>
        </authorList>
    </citation>
    <scope>NUCLEOTIDE SEQUENCE [LARGE SCALE GENOMIC DNA]</scope>
    <source>
        <strain evidence="18 19">MTCD1</strain>
    </source>
</reference>
<keyword evidence="8 15" id="KW-0489">Methyltransferase</keyword>
<sequence length="275" mass="30823">MTSTTSAKENNKMWIGVISLFPEMFNAITEYGVTGRAIRNGLIDFQQWNPRDFTHDKHRTVDDRPYGGGPGMLMMVQPLRDAIHAAREAARKDALESGDDDSNVKVIYLSPQGRKLDQQGVRELAQHSRLVFIAGRYEGIDERLIESDIDEEWSVGDYILSGGELAAMTVIDAVARLVPGVLGHKDSAEQDSFSNGLLDCPHYTRPEVMTTPDGDVMSVPKVLLSGNHEHIRLWRQEQSLLRTWTRRPELLTNLALTAEQEKALALIKKQAKQTT</sequence>
<feature type="binding site" evidence="15">
    <location>
        <begin position="155"/>
        <end position="160"/>
    </location>
    <ligand>
        <name>S-adenosyl-L-methionine</name>
        <dbReference type="ChEBI" id="CHEBI:59789"/>
    </ligand>
</feature>
<evidence type="ECO:0000313" key="18">
    <source>
        <dbReference type="EMBL" id="GAW95938.1"/>
    </source>
</evidence>
<evidence type="ECO:0000256" key="14">
    <source>
        <dbReference type="ARBA" id="ARBA00047783"/>
    </source>
</evidence>
<dbReference type="PIRSF" id="PIRSF000386">
    <property type="entry name" value="tRNA_mtase"/>
    <property type="match status" value="1"/>
</dbReference>
<proteinExistence type="inferred from homology"/>
<keyword evidence="9 15" id="KW-0808">Transferase</keyword>
<dbReference type="GO" id="GO:0032259">
    <property type="term" value="P:methylation"/>
    <property type="evidence" value="ECO:0007669"/>
    <property type="project" value="UniProtKB-KW"/>
</dbReference>
<evidence type="ECO:0000256" key="11">
    <source>
        <dbReference type="ARBA" id="ARBA00022694"/>
    </source>
</evidence>
<keyword evidence="11 15" id="KW-0819">tRNA processing</keyword>
<evidence type="ECO:0000256" key="7">
    <source>
        <dbReference type="ARBA" id="ARBA00022490"/>
    </source>
</evidence>
<comment type="catalytic activity">
    <reaction evidence="14 15 16">
        <text>guanosine(37) in tRNA + S-adenosyl-L-methionine = N(1)-methylguanosine(37) in tRNA + S-adenosyl-L-homocysteine + H(+)</text>
        <dbReference type="Rhea" id="RHEA:36899"/>
        <dbReference type="Rhea" id="RHEA-COMP:10145"/>
        <dbReference type="Rhea" id="RHEA-COMP:10147"/>
        <dbReference type="ChEBI" id="CHEBI:15378"/>
        <dbReference type="ChEBI" id="CHEBI:57856"/>
        <dbReference type="ChEBI" id="CHEBI:59789"/>
        <dbReference type="ChEBI" id="CHEBI:73542"/>
        <dbReference type="ChEBI" id="CHEBI:74269"/>
        <dbReference type="EC" id="2.1.1.228"/>
    </reaction>
</comment>
<evidence type="ECO:0000256" key="16">
    <source>
        <dbReference type="RuleBase" id="RU003464"/>
    </source>
</evidence>
<dbReference type="Pfam" id="PF01746">
    <property type="entry name" value="tRNA_m1G_MT"/>
    <property type="match status" value="1"/>
</dbReference>
<dbReference type="GO" id="GO:0052906">
    <property type="term" value="F:tRNA (guanine(37)-N1)-methyltransferase activity"/>
    <property type="evidence" value="ECO:0007669"/>
    <property type="project" value="UniProtKB-EC"/>
</dbReference>
<dbReference type="CDD" id="cd18080">
    <property type="entry name" value="TrmD-like"/>
    <property type="match status" value="1"/>
</dbReference>
<accession>A0ABQ0MU90</accession>
<evidence type="ECO:0000256" key="2">
    <source>
        <dbReference type="ARBA" id="ARBA00004496"/>
    </source>
</evidence>
<comment type="subcellular location">
    <subcellularLocation>
        <location evidence="2 15 16">Cytoplasm</location>
    </subcellularLocation>
</comment>
<evidence type="ECO:0000256" key="5">
    <source>
        <dbReference type="ARBA" id="ARBA00012807"/>
    </source>
</evidence>
<dbReference type="PANTHER" id="PTHR46417:SF1">
    <property type="entry name" value="TRNA (GUANINE-N(1)-)-METHYLTRANSFERASE"/>
    <property type="match status" value="1"/>
</dbReference>
<gene>
    <name evidence="15 18" type="primary">trmD</name>
    <name evidence="18" type="ORF">MTCD1_01544</name>
</gene>
<organism evidence="18 19">
    <name type="scientific">Colwellia marinimaniae</name>
    <dbReference type="NCBI Taxonomy" id="1513592"/>
    <lineage>
        <taxon>Bacteria</taxon>
        <taxon>Pseudomonadati</taxon>
        <taxon>Pseudomonadota</taxon>
        <taxon>Gammaproteobacteria</taxon>
        <taxon>Alteromonadales</taxon>
        <taxon>Colwelliaceae</taxon>
        <taxon>Colwellia</taxon>
    </lineage>
</organism>
<evidence type="ECO:0000256" key="10">
    <source>
        <dbReference type="ARBA" id="ARBA00022691"/>
    </source>
</evidence>
<evidence type="ECO:0000256" key="1">
    <source>
        <dbReference type="ARBA" id="ARBA00002634"/>
    </source>
</evidence>
<evidence type="ECO:0000256" key="13">
    <source>
        <dbReference type="ARBA" id="ARBA00033392"/>
    </source>
</evidence>
<dbReference type="InterPro" id="IPR002649">
    <property type="entry name" value="tRNA_m1G_MeTrfase_TrmD"/>
</dbReference>